<dbReference type="GO" id="GO:0017069">
    <property type="term" value="F:snRNA binding"/>
    <property type="evidence" value="ECO:0007669"/>
    <property type="project" value="TreeGrafter"/>
</dbReference>
<keyword evidence="2 6" id="KW-0489">Methyltransferase</keyword>
<dbReference type="PANTHER" id="PTHR12315:SF0">
    <property type="entry name" value="7SK SNRNA METHYLPHOSPHATE CAPPING ENZYME"/>
    <property type="match status" value="1"/>
</dbReference>
<feature type="compositionally biased region" description="Polar residues" evidence="7">
    <location>
        <begin position="1"/>
        <end position="20"/>
    </location>
</feature>
<name>A0A316VDC1_9BASI</name>
<dbReference type="GeneID" id="37019626"/>
<accession>A0A316VDC1</accession>
<protein>
    <recommendedName>
        <fullName evidence="6">RNA methyltransferase</fullName>
        <ecNumber evidence="6">2.1.1.-</ecNumber>
    </recommendedName>
</protein>
<dbReference type="Proteomes" id="UP000245771">
    <property type="component" value="Unassembled WGS sequence"/>
</dbReference>
<evidence type="ECO:0000313" key="10">
    <source>
        <dbReference type="Proteomes" id="UP000245771"/>
    </source>
</evidence>
<sequence>MKNDGACSSNGRSFENQSGKGSAIKDETEKSTAQAANGNFKNYYAIRRDVQQTDRHKGDGVGASDKRVEAITQWINGHRMLEGITCRHIERYLDIGCNTGQCTFGLAQYLKDQPKQIIAVDIDEELVKQATINAESYGYQQNLQSSARRILGSGRVGYSTDQPRKRLRLEEPAEVYISTILACDWTYMTGTDEVKTNLDKQNYQGYDLITALSVTKWVQLAHADAGIRVFLARICSSLKPGGLFILEPQPFKSYKGLHKITKPESRERQNIAQMKIFPVDFQWILTVEFGLIGPFFIRSRARNGRSNMPATSRRDPQQQKRGGPFPRYRTMGAA</sequence>
<dbReference type="SUPFAM" id="SSF53335">
    <property type="entry name" value="S-adenosyl-L-methionine-dependent methyltransferases"/>
    <property type="match status" value="1"/>
</dbReference>
<dbReference type="EC" id="2.1.1.-" evidence="6"/>
<proteinExistence type="inferred from homology"/>
<dbReference type="GO" id="GO:0008171">
    <property type="term" value="F:O-methyltransferase activity"/>
    <property type="evidence" value="ECO:0007669"/>
    <property type="project" value="UniProtKB-UniRule"/>
</dbReference>
<keyword evidence="10" id="KW-1185">Reference proteome</keyword>
<dbReference type="OrthoDB" id="540004at2759"/>
<dbReference type="GO" id="GO:0040031">
    <property type="term" value="P:snRNA modification"/>
    <property type="evidence" value="ECO:0007669"/>
    <property type="project" value="TreeGrafter"/>
</dbReference>
<dbReference type="InterPro" id="IPR029063">
    <property type="entry name" value="SAM-dependent_MTases_sf"/>
</dbReference>
<dbReference type="FunCoup" id="A0A316VDC1">
    <property type="interactions" value="17"/>
</dbReference>
<dbReference type="EMBL" id="KZ819604">
    <property type="protein sequence ID" value="PWN33981.1"/>
    <property type="molecule type" value="Genomic_DNA"/>
</dbReference>
<dbReference type="PROSITE" id="PS51515">
    <property type="entry name" value="BIN3_SAM"/>
    <property type="match status" value="1"/>
</dbReference>
<dbReference type="Gene3D" id="3.40.50.150">
    <property type="entry name" value="Vaccinia Virus protein VP39"/>
    <property type="match status" value="1"/>
</dbReference>
<reference evidence="9 10" key="1">
    <citation type="journal article" date="2018" name="Mol. Biol. Evol.">
        <title>Broad Genomic Sampling Reveals a Smut Pathogenic Ancestry of the Fungal Clade Ustilaginomycotina.</title>
        <authorList>
            <person name="Kijpornyongpan T."/>
            <person name="Mondo S.J."/>
            <person name="Barry K."/>
            <person name="Sandor L."/>
            <person name="Lee J."/>
            <person name="Lipzen A."/>
            <person name="Pangilinan J."/>
            <person name="LaButti K."/>
            <person name="Hainaut M."/>
            <person name="Henrissat B."/>
            <person name="Grigoriev I.V."/>
            <person name="Spatafora J.W."/>
            <person name="Aime M.C."/>
        </authorList>
    </citation>
    <scope>NUCLEOTIDE SEQUENCE [LARGE SCALE GENOMIC DNA]</scope>
    <source>
        <strain evidence="9 10">MCA 3882</strain>
    </source>
</reference>
<dbReference type="RefSeq" id="XP_025354283.1">
    <property type="nucleotide sequence ID" value="XM_025497845.1"/>
</dbReference>
<evidence type="ECO:0000259" key="8">
    <source>
        <dbReference type="PROSITE" id="PS51515"/>
    </source>
</evidence>
<organism evidence="9 10">
    <name type="scientific">Meira miltonrushii</name>
    <dbReference type="NCBI Taxonomy" id="1280837"/>
    <lineage>
        <taxon>Eukaryota</taxon>
        <taxon>Fungi</taxon>
        <taxon>Dikarya</taxon>
        <taxon>Basidiomycota</taxon>
        <taxon>Ustilaginomycotina</taxon>
        <taxon>Exobasidiomycetes</taxon>
        <taxon>Exobasidiales</taxon>
        <taxon>Brachybasidiaceae</taxon>
        <taxon>Meira</taxon>
    </lineage>
</organism>
<feature type="domain" description="Bin3-type SAM" evidence="8">
    <location>
        <begin position="65"/>
        <end position="324"/>
    </location>
</feature>
<dbReference type="GO" id="GO:0032259">
    <property type="term" value="P:methylation"/>
    <property type="evidence" value="ECO:0007669"/>
    <property type="project" value="UniProtKB-KW"/>
</dbReference>
<dbReference type="PANTHER" id="PTHR12315">
    <property type="entry name" value="BICOID-INTERACTING PROTEIN RELATED"/>
    <property type="match status" value="1"/>
</dbReference>
<keyword evidence="3 6" id="KW-0808">Transferase</keyword>
<evidence type="ECO:0000256" key="3">
    <source>
        <dbReference type="ARBA" id="ARBA00022679"/>
    </source>
</evidence>
<dbReference type="GO" id="GO:0008173">
    <property type="term" value="F:RNA methyltransferase activity"/>
    <property type="evidence" value="ECO:0007669"/>
    <property type="project" value="UniProtKB-UniRule"/>
</dbReference>
<dbReference type="Pfam" id="PF06859">
    <property type="entry name" value="Bin3"/>
    <property type="match status" value="1"/>
</dbReference>
<dbReference type="Pfam" id="PF13847">
    <property type="entry name" value="Methyltransf_31"/>
    <property type="match status" value="1"/>
</dbReference>
<dbReference type="InterPro" id="IPR039772">
    <property type="entry name" value="Bin3-like"/>
</dbReference>
<comment type="similarity">
    <text evidence="1 6">Belongs to the methyltransferase superfamily.</text>
</comment>
<dbReference type="STRING" id="1280837.A0A316VDC1"/>
<dbReference type="AlphaFoldDB" id="A0A316VDC1"/>
<evidence type="ECO:0000256" key="5">
    <source>
        <dbReference type="PROSITE-ProRule" id="PRU00848"/>
    </source>
</evidence>
<dbReference type="CDD" id="cd02440">
    <property type="entry name" value="AdoMet_MTases"/>
    <property type="match status" value="1"/>
</dbReference>
<feature type="region of interest" description="Disordered" evidence="7">
    <location>
        <begin position="303"/>
        <end position="334"/>
    </location>
</feature>
<dbReference type="InterPro" id="IPR010675">
    <property type="entry name" value="Bin3_C"/>
</dbReference>
<dbReference type="InParanoid" id="A0A316VDC1"/>
<dbReference type="InterPro" id="IPR025714">
    <property type="entry name" value="Methyltranfer_dom"/>
</dbReference>
<feature type="region of interest" description="Disordered" evidence="7">
    <location>
        <begin position="1"/>
        <end position="34"/>
    </location>
</feature>
<evidence type="ECO:0000256" key="1">
    <source>
        <dbReference type="ARBA" id="ARBA00008361"/>
    </source>
</evidence>
<dbReference type="InterPro" id="IPR024160">
    <property type="entry name" value="BIN3_SAM-bd_dom"/>
</dbReference>
<evidence type="ECO:0000256" key="6">
    <source>
        <dbReference type="RuleBase" id="RU367087"/>
    </source>
</evidence>
<evidence type="ECO:0000313" key="9">
    <source>
        <dbReference type="EMBL" id="PWN33981.1"/>
    </source>
</evidence>
<evidence type="ECO:0000256" key="2">
    <source>
        <dbReference type="ARBA" id="ARBA00022603"/>
    </source>
</evidence>
<keyword evidence="4 5" id="KW-0949">S-adenosyl-L-methionine</keyword>
<evidence type="ECO:0000256" key="7">
    <source>
        <dbReference type="SAM" id="MobiDB-lite"/>
    </source>
</evidence>
<gene>
    <name evidence="9" type="ORF">FA14DRAFT_156657</name>
</gene>
<evidence type="ECO:0000256" key="4">
    <source>
        <dbReference type="ARBA" id="ARBA00022691"/>
    </source>
</evidence>